<keyword evidence="3" id="KW-1185">Reference proteome</keyword>
<dbReference type="EMBL" id="BPQP01000033">
    <property type="protein sequence ID" value="GJD95150.1"/>
    <property type="molecule type" value="Genomic_DNA"/>
</dbReference>
<organism evidence="2 3">
    <name type="scientific">Methylobacterium iners</name>
    <dbReference type="NCBI Taxonomy" id="418707"/>
    <lineage>
        <taxon>Bacteria</taxon>
        <taxon>Pseudomonadati</taxon>
        <taxon>Pseudomonadota</taxon>
        <taxon>Alphaproteobacteria</taxon>
        <taxon>Hyphomicrobiales</taxon>
        <taxon>Methylobacteriaceae</taxon>
        <taxon>Methylobacterium</taxon>
    </lineage>
</organism>
<evidence type="ECO:0000256" key="1">
    <source>
        <dbReference type="SAM" id="Phobius"/>
    </source>
</evidence>
<accession>A0ABQ4RWC4</accession>
<feature type="transmembrane region" description="Helical" evidence="1">
    <location>
        <begin position="47"/>
        <end position="64"/>
    </location>
</feature>
<keyword evidence="1" id="KW-1133">Transmembrane helix</keyword>
<comment type="caution">
    <text evidence="2">The sequence shown here is derived from an EMBL/GenBank/DDBJ whole genome shotgun (WGS) entry which is preliminary data.</text>
</comment>
<reference evidence="2" key="1">
    <citation type="journal article" date="2021" name="Front. Microbiol.">
        <title>Comprehensive Comparative Genomics and Phenotyping of Methylobacterium Species.</title>
        <authorList>
            <person name="Alessa O."/>
            <person name="Ogura Y."/>
            <person name="Fujitani Y."/>
            <person name="Takami H."/>
            <person name="Hayashi T."/>
            <person name="Sahin N."/>
            <person name="Tani A."/>
        </authorList>
    </citation>
    <scope>NUCLEOTIDE SEQUENCE</scope>
    <source>
        <strain evidence="2">DSM 19015</strain>
    </source>
</reference>
<keyword evidence="1" id="KW-0812">Transmembrane</keyword>
<gene>
    <name evidence="2" type="ORF">OCOJLMKI_2360</name>
</gene>
<sequence>MDQGPRPLNDPGLPTAPARAQAIARLLLVAILTVLGLWILRPFLPALVWAIILAIALWPLYRRAARRWPPGRHNLLLPLLFTGAIALVFLAPLVVLGFRRRARRTTC</sequence>
<evidence type="ECO:0000313" key="2">
    <source>
        <dbReference type="EMBL" id="GJD95150.1"/>
    </source>
</evidence>
<dbReference type="Proteomes" id="UP001055125">
    <property type="component" value="Unassembled WGS sequence"/>
</dbReference>
<name>A0ABQ4RWC4_9HYPH</name>
<feature type="transmembrane region" description="Helical" evidence="1">
    <location>
        <begin position="20"/>
        <end position="40"/>
    </location>
</feature>
<protein>
    <recommendedName>
        <fullName evidence="4">AI-2E family transporter</fullName>
    </recommendedName>
</protein>
<proteinExistence type="predicted"/>
<feature type="transmembrane region" description="Helical" evidence="1">
    <location>
        <begin position="76"/>
        <end position="98"/>
    </location>
</feature>
<evidence type="ECO:0008006" key="4">
    <source>
        <dbReference type="Google" id="ProtNLM"/>
    </source>
</evidence>
<keyword evidence="1" id="KW-0472">Membrane</keyword>
<evidence type="ECO:0000313" key="3">
    <source>
        <dbReference type="Proteomes" id="UP001055125"/>
    </source>
</evidence>
<reference evidence="2" key="2">
    <citation type="submission" date="2021-08" db="EMBL/GenBank/DDBJ databases">
        <authorList>
            <person name="Tani A."/>
            <person name="Ola A."/>
            <person name="Ogura Y."/>
            <person name="Katsura K."/>
            <person name="Hayashi T."/>
        </authorList>
    </citation>
    <scope>NUCLEOTIDE SEQUENCE</scope>
    <source>
        <strain evidence="2">DSM 19015</strain>
    </source>
</reference>